<dbReference type="InterPro" id="IPR002299">
    <property type="entry name" value="Porin_Neis"/>
</dbReference>
<dbReference type="InterPro" id="IPR033900">
    <property type="entry name" value="Gram_neg_porin_domain"/>
</dbReference>
<evidence type="ECO:0000256" key="6">
    <source>
        <dbReference type="ARBA" id="ARBA00022729"/>
    </source>
</evidence>
<dbReference type="InterPro" id="IPR050298">
    <property type="entry name" value="Gram-neg_bact_OMP"/>
</dbReference>
<evidence type="ECO:0000256" key="2">
    <source>
        <dbReference type="ARBA" id="ARBA00011233"/>
    </source>
</evidence>
<feature type="domain" description="Porin" evidence="12">
    <location>
        <begin position="7"/>
        <end position="340"/>
    </location>
</feature>
<dbReference type="CDD" id="cd00342">
    <property type="entry name" value="gram_neg_porins"/>
    <property type="match status" value="1"/>
</dbReference>
<feature type="chain" id="PRO_5045230349" evidence="11">
    <location>
        <begin position="21"/>
        <end position="356"/>
    </location>
</feature>
<keyword evidence="9" id="KW-0472">Membrane</keyword>
<dbReference type="PANTHER" id="PTHR34501">
    <property type="entry name" value="PROTEIN YDDL-RELATED"/>
    <property type="match status" value="1"/>
</dbReference>
<keyword evidence="8" id="KW-0626">Porin</keyword>
<dbReference type="PRINTS" id="PR00184">
    <property type="entry name" value="NEISSPPORIN"/>
</dbReference>
<keyword evidence="7" id="KW-0406">Ion transport</keyword>
<name>A0ABZ0D220_9BURK</name>
<keyword evidence="10" id="KW-0998">Cell outer membrane</keyword>
<evidence type="ECO:0000256" key="8">
    <source>
        <dbReference type="ARBA" id="ARBA00023114"/>
    </source>
</evidence>
<dbReference type="RefSeq" id="WP_316702238.1">
    <property type="nucleotide sequence ID" value="NZ_CP136336.1"/>
</dbReference>
<dbReference type="Gene3D" id="2.40.160.10">
    <property type="entry name" value="Porin"/>
    <property type="match status" value="1"/>
</dbReference>
<dbReference type="Pfam" id="PF13609">
    <property type="entry name" value="Porin_4"/>
    <property type="match status" value="1"/>
</dbReference>
<dbReference type="EMBL" id="CP136336">
    <property type="protein sequence ID" value="WOB09282.1"/>
    <property type="molecule type" value="Genomic_DNA"/>
</dbReference>
<dbReference type="PANTHER" id="PTHR34501:SF9">
    <property type="entry name" value="MAJOR OUTER MEMBRANE PROTEIN P.IA"/>
    <property type="match status" value="1"/>
</dbReference>
<sequence length="356" mass="36818">MKKSLLALALLGAYAAGAYAQSSVTIYGIIDESVAKGNGGTAGSGGVAALGTSKAWQVRDGGPGSRLGFRGNEDLGGGLSAQFLIEHRFSPDTGNTNPGTQPAASNTFWFGGSYVQLTSSMVGSVYLGRWYSPAFWVSLKTDPFGYGGIAQVGALTFANYTNPSAVGLGARTTNTVGYKTPNWGGLTANVAVGLGEGGTAGRDTGVNIEFTSGPIYAGLAYDKINSGTPTFSATSGAVDGNSLIVAGFAYNFGFIRPMISYATSETRTGSVVDTDALSFGLTAPAGPGLIKAQYTMRNTDAAPLAGVPVDVKLKKLGIGYDYFLSKRTKVYADYTAIRETNLTNHSAFALGVRHDF</sequence>
<evidence type="ECO:0000256" key="11">
    <source>
        <dbReference type="SAM" id="SignalP"/>
    </source>
</evidence>
<keyword evidence="5" id="KW-0812">Transmembrane</keyword>
<dbReference type="SUPFAM" id="SSF56935">
    <property type="entry name" value="Porins"/>
    <property type="match status" value="1"/>
</dbReference>
<proteinExistence type="predicted"/>
<evidence type="ECO:0000256" key="4">
    <source>
        <dbReference type="ARBA" id="ARBA00022452"/>
    </source>
</evidence>
<gene>
    <name evidence="13" type="ORF">RXV79_04290</name>
</gene>
<evidence type="ECO:0000313" key="14">
    <source>
        <dbReference type="Proteomes" id="UP001303946"/>
    </source>
</evidence>
<dbReference type="Proteomes" id="UP001303946">
    <property type="component" value="Chromosome"/>
</dbReference>
<comment type="subcellular location">
    <subcellularLocation>
        <location evidence="1">Cell outer membrane</location>
        <topology evidence="1">Multi-pass membrane protein</topology>
    </subcellularLocation>
</comment>
<organism evidence="13 14">
    <name type="scientific">Piscinibacter gummiphilus</name>
    <dbReference type="NCBI Taxonomy" id="946333"/>
    <lineage>
        <taxon>Bacteria</taxon>
        <taxon>Pseudomonadati</taxon>
        <taxon>Pseudomonadota</taxon>
        <taxon>Betaproteobacteria</taxon>
        <taxon>Burkholderiales</taxon>
        <taxon>Sphaerotilaceae</taxon>
        <taxon>Piscinibacter</taxon>
    </lineage>
</organism>
<evidence type="ECO:0000256" key="3">
    <source>
        <dbReference type="ARBA" id="ARBA00022448"/>
    </source>
</evidence>
<evidence type="ECO:0000256" key="1">
    <source>
        <dbReference type="ARBA" id="ARBA00004571"/>
    </source>
</evidence>
<evidence type="ECO:0000256" key="7">
    <source>
        <dbReference type="ARBA" id="ARBA00023065"/>
    </source>
</evidence>
<keyword evidence="6 11" id="KW-0732">Signal</keyword>
<keyword evidence="4" id="KW-1134">Transmembrane beta strand</keyword>
<comment type="subunit">
    <text evidence="2">Homotrimer.</text>
</comment>
<keyword evidence="14" id="KW-1185">Reference proteome</keyword>
<evidence type="ECO:0000259" key="12">
    <source>
        <dbReference type="Pfam" id="PF13609"/>
    </source>
</evidence>
<feature type="signal peptide" evidence="11">
    <location>
        <begin position="1"/>
        <end position="20"/>
    </location>
</feature>
<evidence type="ECO:0000256" key="5">
    <source>
        <dbReference type="ARBA" id="ARBA00022692"/>
    </source>
</evidence>
<evidence type="ECO:0000313" key="13">
    <source>
        <dbReference type="EMBL" id="WOB09282.1"/>
    </source>
</evidence>
<reference evidence="13 14" key="1">
    <citation type="submission" date="2023-10" db="EMBL/GenBank/DDBJ databases">
        <title>Bacteria for the degradation of biodegradable plastic PBAT(Polybutylene adipate terephthalate).</title>
        <authorList>
            <person name="Weon H.-Y."/>
            <person name="Yeon J."/>
        </authorList>
    </citation>
    <scope>NUCLEOTIDE SEQUENCE [LARGE SCALE GENOMIC DNA]</scope>
    <source>
        <strain evidence="13 14">SBD 7-3</strain>
    </source>
</reference>
<evidence type="ECO:0000256" key="9">
    <source>
        <dbReference type="ARBA" id="ARBA00023136"/>
    </source>
</evidence>
<dbReference type="InterPro" id="IPR023614">
    <property type="entry name" value="Porin_dom_sf"/>
</dbReference>
<accession>A0ABZ0D220</accession>
<evidence type="ECO:0000256" key="10">
    <source>
        <dbReference type="ARBA" id="ARBA00023237"/>
    </source>
</evidence>
<keyword evidence="3" id="KW-0813">Transport</keyword>
<protein>
    <submittedName>
        <fullName evidence="13">Porin</fullName>
    </submittedName>
</protein>